<name>A0A2S9YNF3_9BACT</name>
<evidence type="ECO:0000313" key="1">
    <source>
        <dbReference type="EMBL" id="PRQ06616.1"/>
    </source>
</evidence>
<accession>A0A2S9YNF3</accession>
<proteinExistence type="predicted"/>
<dbReference type="EMBL" id="PVNL01000071">
    <property type="protein sequence ID" value="PRQ06616.1"/>
    <property type="molecule type" value="Genomic_DNA"/>
</dbReference>
<reference evidence="1 2" key="1">
    <citation type="submission" date="2018-03" db="EMBL/GenBank/DDBJ databases">
        <title>Draft Genome Sequences of the Obligatory Marine Myxobacteria Enhygromyxa salina SWB007.</title>
        <authorList>
            <person name="Poehlein A."/>
            <person name="Moghaddam J.A."/>
            <person name="Harms H."/>
            <person name="Alanjari M."/>
            <person name="Koenig G.M."/>
            <person name="Daniel R."/>
            <person name="Schaeberle T.F."/>
        </authorList>
    </citation>
    <scope>NUCLEOTIDE SEQUENCE [LARGE SCALE GENOMIC DNA]</scope>
    <source>
        <strain evidence="1 2">SWB007</strain>
    </source>
</reference>
<evidence type="ECO:0008006" key="3">
    <source>
        <dbReference type="Google" id="ProtNLM"/>
    </source>
</evidence>
<dbReference type="InterPro" id="IPR018644">
    <property type="entry name" value="DUF2071"/>
</dbReference>
<evidence type="ECO:0000313" key="2">
    <source>
        <dbReference type="Proteomes" id="UP000238823"/>
    </source>
</evidence>
<dbReference type="SUPFAM" id="SSF160104">
    <property type="entry name" value="Acetoacetate decarboxylase-like"/>
    <property type="match status" value="1"/>
</dbReference>
<organism evidence="1 2">
    <name type="scientific">Enhygromyxa salina</name>
    <dbReference type="NCBI Taxonomy" id="215803"/>
    <lineage>
        <taxon>Bacteria</taxon>
        <taxon>Pseudomonadati</taxon>
        <taxon>Myxococcota</taxon>
        <taxon>Polyangia</taxon>
        <taxon>Nannocystales</taxon>
        <taxon>Nannocystaceae</taxon>
        <taxon>Enhygromyxa</taxon>
    </lineage>
</organism>
<protein>
    <recommendedName>
        <fullName evidence="3">DUF2071 domain-containing protein</fullName>
    </recommendedName>
</protein>
<dbReference type="Pfam" id="PF09844">
    <property type="entry name" value="DUF2071"/>
    <property type="match status" value="1"/>
</dbReference>
<comment type="caution">
    <text evidence="1">The sequence shown here is derived from an EMBL/GenBank/DDBJ whole genome shotgun (WGS) entry which is preliminary data.</text>
</comment>
<dbReference type="InterPro" id="IPR023375">
    <property type="entry name" value="ADC_dom_sf"/>
</dbReference>
<dbReference type="AlphaFoldDB" id="A0A2S9YNF3"/>
<gene>
    <name evidence="1" type="ORF">ENSA7_36750</name>
</gene>
<sequence>MIERRILVNYRVDPAALAGVLPAGFRPLLVEGYGMAGICLIRLVRVRPQCFFLDIGLRSENAAHRVAVEWEQDGQRREGVYIPRRDTNLCLNALAGGRIFPGEHHPADFEVEEDPASGCWSVHMHSRDHSAAVEVDARSTASFPTGSVFGSLADASGFFERGAAGYSATSDPGRFDGIELRCPNWVCEPLEVERVYSSFFADPAAFGEGAAVFDHALLMRNIDHSWHALEDLEPG</sequence>
<dbReference type="Proteomes" id="UP000238823">
    <property type="component" value="Unassembled WGS sequence"/>
</dbReference>